<comment type="caution">
    <text evidence="2">The sequence shown here is derived from an EMBL/GenBank/DDBJ whole genome shotgun (WGS) entry which is preliminary data.</text>
</comment>
<sequence length="164" mass="17962">YDAETGLYYNRHRYYDAESGQYLSPDPIGLGGGLRPQGYVHNPLEWVDPLGLAESGCKPDHGAGKSTKKHGHSRSTHGSQNSPQSMKDRARSTGKPQGHYSDNRMIEEAFEKAPSTPGVYDVTVSKPSMVYYPDGSSKSTDVVRVIISERKGPVTSFPYVPGDQ</sequence>
<organism evidence="2 3">
    <name type="scientific">Pectobacterium polaris</name>
    <dbReference type="NCBI Taxonomy" id="2042057"/>
    <lineage>
        <taxon>Bacteria</taxon>
        <taxon>Pseudomonadati</taxon>
        <taxon>Pseudomonadota</taxon>
        <taxon>Gammaproteobacteria</taxon>
        <taxon>Enterobacterales</taxon>
        <taxon>Pectobacteriaceae</taxon>
        <taxon>Pectobacterium</taxon>
    </lineage>
</organism>
<dbReference type="AlphaFoldDB" id="A0AAW4P5L8"/>
<feature type="region of interest" description="Disordered" evidence="1">
    <location>
        <begin position="50"/>
        <end position="105"/>
    </location>
</feature>
<dbReference type="Proteomes" id="UP000696310">
    <property type="component" value="Unassembled WGS sequence"/>
</dbReference>
<dbReference type="Gene3D" id="2.180.10.10">
    <property type="entry name" value="RHS repeat-associated core"/>
    <property type="match status" value="1"/>
</dbReference>
<reference evidence="2" key="1">
    <citation type="journal article" date="2021" name="bioRxiv">
        <title>Identification of Pectobacterium species isolated from the soft rot of tetecho (Neobuxbaumia tetetzo), a columnar cactus, and associated metagenomics.</title>
        <authorList>
            <person name="Vargas-Peralta D."/>
            <person name="Narvaez-Barragan D.A."/>
            <person name="de Sandozequi A."/>
            <person name="Romero-Gutierrez M.F."/>
            <person name="Segovia L."/>
            <person name="Martinez-Anaya C."/>
            <person name="Alcaraz L.D."/>
            <person name="de la Torre Almaraz R."/>
        </authorList>
    </citation>
    <scope>NUCLEOTIDE SEQUENCE</scope>
    <source>
        <strain evidence="2">A3</strain>
    </source>
</reference>
<proteinExistence type="predicted"/>
<evidence type="ECO:0000313" key="3">
    <source>
        <dbReference type="Proteomes" id="UP000696310"/>
    </source>
</evidence>
<dbReference type="PANTHER" id="PTHR32305">
    <property type="match status" value="1"/>
</dbReference>
<dbReference type="PANTHER" id="PTHR32305:SF15">
    <property type="entry name" value="PROTEIN RHSA-RELATED"/>
    <property type="match status" value="1"/>
</dbReference>
<accession>A0AAW4P5L8</accession>
<feature type="non-terminal residue" evidence="2">
    <location>
        <position position="1"/>
    </location>
</feature>
<dbReference type="RefSeq" id="WP_219681608.1">
    <property type="nucleotide sequence ID" value="NZ_JAESHX010000150.1"/>
</dbReference>
<feature type="compositionally biased region" description="Basic residues" evidence="1">
    <location>
        <begin position="66"/>
        <end position="75"/>
    </location>
</feature>
<evidence type="ECO:0000256" key="1">
    <source>
        <dbReference type="SAM" id="MobiDB-lite"/>
    </source>
</evidence>
<evidence type="ECO:0000313" key="2">
    <source>
        <dbReference type="EMBL" id="MBW5894830.1"/>
    </source>
</evidence>
<dbReference type="NCBIfam" id="TIGR03696">
    <property type="entry name" value="Rhs_assc_core"/>
    <property type="match status" value="1"/>
</dbReference>
<protein>
    <submittedName>
        <fullName evidence="2">RHS repeat-associated core domain-containing protein</fullName>
    </submittedName>
</protein>
<dbReference type="InterPro" id="IPR022385">
    <property type="entry name" value="Rhs_assc_core"/>
</dbReference>
<dbReference type="InterPro" id="IPR050708">
    <property type="entry name" value="T6SS_VgrG/RHS"/>
</dbReference>
<feature type="compositionally biased region" description="Polar residues" evidence="1">
    <location>
        <begin position="76"/>
        <end position="85"/>
    </location>
</feature>
<dbReference type="EMBL" id="JAESHX010000150">
    <property type="protein sequence ID" value="MBW5894830.1"/>
    <property type="molecule type" value="Genomic_DNA"/>
</dbReference>
<gene>
    <name evidence="2" type="ORF">IM880_21725</name>
</gene>
<reference evidence="2" key="2">
    <citation type="submission" date="2021-01" db="EMBL/GenBank/DDBJ databases">
        <authorList>
            <person name="Vargas Peralta D."/>
        </authorList>
    </citation>
    <scope>NUCLEOTIDE SEQUENCE</scope>
    <source>
        <strain evidence="2">A3</strain>
    </source>
</reference>
<name>A0AAW4P5L8_9GAMM</name>